<dbReference type="SMART" id="SM00829">
    <property type="entry name" value="PKS_ER"/>
    <property type="match status" value="1"/>
</dbReference>
<dbReference type="InterPro" id="IPR037397">
    <property type="entry name" value="RTN4IP1"/>
</dbReference>
<dbReference type="InterPro" id="IPR050700">
    <property type="entry name" value="YIM1/Zinc_Alcohol_DH_Fams"/>
</dbReference>
<evidence type="ECO:0000313" key="7">
    <source>
        <dbReference type="EMBL" id="CAG5099861.1"/>
    </source>
</evidence>
<dbReference type="CDD" id="cd08248">
    <property type="entry name" value="RTN4I1"/>
    <property type="match status" value="1"/>
</dbReference>
<dbReference type="Gene3D" id="3.40.50.720">
    <property type="entry name" value="NAD(P)-binding Rossmann-like Domain"/>
    <property type="match status" value="1"/>
</dbReference>
<comment type="subcellular location">
    <subcellularLocation>
        <location evidence="1">Mitochondrion</location>
    </subcellularLocation>
</comment>
<dbReference type="EMBL" id="CAJNRD030001122">
    <property type="protein sequence ID" value="CAG5099861.1"/>
    <property type="molecule type" value="Genomic_DNA"/>
</dbReference>
<dbReference type="OrthoDB" id="9930022at2759"/>
<reference evidence="7" key="1">
    <citation type="submission" date="2021-04" db="EMBL/GenBank/DDBJ databases">
        <authorList>
            <person name="Chebbi M.A.C M."/>
        </authorList>
    </citation>
    <scope>NUCLEOTIDE SEQUENCE</scope>
</reference>
<evidence type="ECO:0000256" key="3">
    <source>
        <dbReference type="ARBA" id="ARBA00022946"/>
    </source>
</evidence>
<sequence>MDEILFRLSSNLEALQIETSSIAQQAYQLVLSWLTECQRMLQNVCSDQYSQHIKDLGSFTASLYHRAYDNIHFGYYSARINFRDFYRQLGGFQSSDVSKRDVAFCTIGLAIGIFIGYNVGLNWKQKVKRIHYMKAIICHHYAGVEGVSLIDDAEVPSIQRSNELLIQVKAASVNVVDAKICSGYSKAYRRILNSGSIICIEQQKELPVVLGRDCAGIVVEIGPSVLGFDVGDEVFLAVPSWASGTMSEYLVVAENQVAKKPKLITFEASACMPYSGCIAWNALVNESIIEEGNAQNKRVLIYGGSTPVGCILIQLIKLWGGHVTVICKLESAKVIKALGADDIISSNDCDIYKELELHDKYHAIFYTEDHPIDYRALKRQLMPYGSFVSTVPEHLASDSFGFVSGSLFAGCVRIKLLVQYVFGRNINQWNEGSKIKPSYLETLRELVDADQLQSVVGAAFRPNHIEQALQHVLDPDAIGSTIIKFR</sequence>
<evidence type="ECO:0000256" key="1">
    <source>
        <dbReference type="ARBA" id="ARBA00004173"/>
    </source>
</evidence>
<evidence type="ECO:0000256" key="5">
    <source>
        <dbReference type="ARBA" id="ARBA00023128"/>
    </source>
</evidence>
<keyword evidence="4" id="KW-0560">Oxidoreductase</keyword>
<dbReference type="Gene3D" id="3.90.180.10">
    <property type="entry name" value="Medium-chain alcohol dehydrogenases, catalytic domain"/>
    <property type="match status" value="1"/>
</dbReference>
<dbReference type="InterPro" id="IPR036291">
    <property type="entry name" value="NAD(P)-bd_dom_sf"/>
</dbReference>
<dbReference type="AlphaFoldDB" id="A0A8J2MN13"/>
<protein>
    <submittedName>
        <fullName evidence="7">Mitochondrial (Danio rerio)</fullName>
    </submittedName>
</protein>
<keyword evidence="8" id="KW-1185">Reference proteome</keyword>
<dbReference type="InterPro" id="IPR013154">
    <property type="entry name" value="ADH-like_N"/>
</dbReference>
<dbReference type="PANTHER" id="PTHR11695">
    <property type="entry name" value="ALCOHOL DEHYDROGENASE RELATED"/>
    <property type="match status" value="1"/>
</dbReference>
<dbReference type="GO" id="GO:0016491">
    <property type="term" value="F:oxidoreductase activity"/>
    <property type="evidence" value="ECO:0007669"/>
    <property type="project" value="UniProtKB-KW"/>
</dbReference>
<evidence type="ECO:0000256" key="2">
    <source>
        <dbReference type="ARBA" id="ARBA00010371"/>
    </source>
</evidence>
<feature type="domain" description="Enoyl reductase (ER)" evidence="6">
    <location>
        <begin position="143"/>
        <end position="483"/>
    </location>
</feature>
<proteinExistence type="inferred from homology"/>
<comment type="caution">
    <text evidence="7">The sequence shown here is derived from an EMBL/GenBank/DDBJ whole genome shotgun (WGS) entry which is preliminary data.</text>
</comment>
<evidence type="ECO:0000259" key="6">
    <source>
        <dbReference type="SMART" id="SM00829"/>
    </source>
</evidence>
<dbReference type="PANTHER" id="PTHR11695:SF645">
    <property type="entry name" value="RETICULON-4-INTERACTING PROTEIN 1, MITOCHONDRIAL-LIKE PROTEIN"/>
    <property type="match status" value="1"/>
</dbReference>
<keyword evidence="3" id="KW-0809">Transit peptide</keyword>
<evidence type="ECO:0000313" key="8">
    <source>
        <dbReference type="Proteomes" id="UP000786811"/>
    </source>
</evidence>
<dbReference type="GO" id="GO:0005739">
    <property type="term" value="C:mitochondrion"/>
    <property type="evidence" value="ECO:0007669"/>
    <property type="project" value="UniProtKB-SubCell"/>
</dbReference>
<dbReference type="SUPFAM" id="SSF51735">
    <property type="entry name" value="NAD(P)-binding Rossmann-fold domains"/>
    <property type="match status" value="1"/>
</dbReference>
<dbReference type="SUPFAM" id="SSF50129">
    <property type="entry name" value="GroES-like"/>
    <property type="match status" value="1"/>
</dbReference>
<comment type="similarity">
    <text evidence="2">Belongs to the zinc-containing alcohol dehydrogenase family. Quinone oxidoreductase subfamily.</text>
</comment>
<accession>A0A8J2MN13</accession>
<evidence type="ECO:0000256" key="4">
    <source>
        <dbReference type="ARBA" id="ARBA00023002"/>
    </source>
</evidence>
<gene>
    <name evidence="7" type="ORF">HICCMSTLAB_LOCUS9271</name>
</gene>
<keyword evidence="5" id="KW-0496">Mitochondrion</keyword>
<dbReference type="Pfam" id="PF08240">
    <property type="entry name" value="ADH_N"/>
    <property type="match status" value="1"/>
</dbReference>
<dbReference type="InterPro" id="IPR011032">
    <property type="entry name" value="GroES-like_sf"/>
</dbReference>
<dbReference type="Proteomes" id="UP000786811">
    <property type="component" value="Unassembled WGS sequence"/>
</dbReference>
<name>A0A8J2MN13_COTCN</name>
<organism evidence="7 8">
    <name type="scientific">Cotesia congregata</name>
    <name type="common">Parasitoid wasp</name>
    <name type="synonym">Apanteles congregatus</name>
    <dbReference type="NCBI Taxonomy" id="51543"/>
    <lineage>
        <taxon>Eukaryota</taxon>
        <taxon>Metazoa</taxon>
        <taxon>Ecdysozoa</taxon>
        <taxon>Arthropoda</taxon>
        <taxon>Hexapoda</taxon>
        <taxon>Insecta</taxon>
        <taxon>Pterygota</taxon>
        <taxon>Neoptera</taxon>
        <taxon>Endopterygota</taxon>
        <taxon>Hymenoptera</taxon>
        <taxon>Apocrita</taxon>
        <taxon>Ichneumonoidea</taxon>
        <taxon>Braconidae</taxon>
        <taxon>Microgastrinae</taxon>
        <taxon>Cotesia</taxon>
    </lineage>
</organism>
<dbReference type="InterPro" id="IPR020843">
    <property type="entry name" value="ER"/>
</dbReference>